<dbReference type="InterPro" id="IPR029068">
    <property type="entry name" value="Glyas_Bleomycin-R_OHBP_Dase"/>
</dbReference>
<evidence type="ECO:0000313" key="3">
    <source>
        <dbReference type="Proteomes" id="UP000029713"/>
    </source>
</evidence>
<dbReference type="Gene3D" id="3.10.180.10">
    <property type="entry name" value="2,3-Dihydroxybiphenyl 1,2-Dioxygenase, domain 1"/>
    <property type="match status" value="1"/>
</dbReference>
<dbReference type="AlphaFoldDB" id="A0A098Y463"/>
<dbReference type="InterPro" id="IPR004360">
    <property type="entry name" value="Glyas_Fos-R_dOase_dom"/>
</dbReference>
<gene>
    <name evidence="2" type="ORF">IN07_16350</name>
</gene>
<organism evidence="2 3">
    <name type="scientific">Modestobacter caceresii</name>
    <dbReference type="NCBI Taxonomy" id="1522368"/>
    <lineage>
        <taxon>Bacteria</taxon>
        <taxon>Bacillati</taxon>
        <taxon>Actinomycetota</taxon>
        <taxon>Actinomycetes</taxon>
        <taxon>Geodermatophilales</taxon>
        <taxon>Geodermatophilaceae</taxon>
        <taxon>Modestobacter</taxon>
    </lineage>
</organism>
<dbReference type="STRING" id="1522368.IN07_16350"/>
<dbReference type="PANTHER" id="PTHR36437:SF2">
    <property type="entry name" value="GLYOXALASE_BLEOMYCIN RESISTANCE PROTEIN_DIOXYGENASE"/>
    <property type="match status" value="1"/>
</dbReference>
<evidence type="ECO:0000313" key="2">
    <source>
        <dbReference type="EMBL" id="KGH45663.1"/>
    </source>
</evidence>
<reference evidence="2 3" key="1">
    <citation type="submission" date="2014-07" db="EMBL/GenBank/DDBJ databases">
        <title>Biosystematic studies on Modestobacter strains isolated from extreme hyper-arid desert soil and from historic building.</title>
        <authorList>
            <person name="Bukarasam K."/>
            <person name="Bull A."/>
            <person name="Girard G."/>
            <person name="van Wezel G."/>
            <person name="Goodfellow M."/>
        </authorList>
    </citation>
    <scope>NUCLEOTIDE SEQUENCE [LARGE SCALE GENOMIC DNA]</scope>
    <source>
        <strain evidence="2 3">KNN45-2b</strain>
    </source>
</reference>
<dbReference type="RefSeq" id="WP_036337135.1">
    <property type="nucleotide sequence ID" value="NZ_JPMX01000075.1"/>
</dbReference>
<sequence length="126" mass="13280">MSQTTTDTVIRVATTTVVVTDLQRALDFYVDDLGLQVVRDAELGPGMRWVEVAPAGGGTTIALIATDSGFPPGIRLGTADADAAHAQLRERGVDVDDEVLRMGEMAPPMFTVRDPDGNALVLVEGA</sequence>
<dbReference type="Proteomes" id="UP000029713">
    <property type="component" value="Unassembled WGS sequence"/>
</dbReference>
<evidence type="ECO:0000259" key="1">
    <source>
        <dbReference type="PROSITE" id="PS51819"/>
    </source>
</evidence>
<dbReference type="PROSITE" id="PS51819">
    <property type="entry name" value="VOC"/>
    <property type="match status" value="1"/>
</dbReference>
<dbReference type="Pfam" id="PF00903">
    <property type="entry name" value="Glyoxalase"/>
    <property type="match status" value="1"/>
</dbReference>
<dbReference type="EMBL" id="JPMX01000075">
    <property type="protein sequence ID" value="KGH45663.1"/>
    <property type="molecule type" value="Genomic_DNA"/>
</dbReference>
<accession>A0A098Y463</accession>
<name>A0A098Y463_9ACTN</name>
<comment type="caution">
    <text evidence="2">The sequence shown here is derived from an EMBL/GenBank/DDBJ whole genome shotgun (WGS) entry which is preliminary data.</text>
</comment>
<dbReference type="OrthoDB" id="9794917at2"/>
<dbReference type="PANTHER" id="PTHR36437">
    <property type="entry name" value="GLYOXALASE/BLEOMYCIN RESISTANCE PROTEIN/DIOXYGENASE"/>
    <property type="match status" value="1"/>
</dbReference>
<proteinExistence type="predicted"/>
<keyword evidence="3" id="KW-1185">Reference proteome</keyword>
<dbReference type="SUPFAM" id="SSF54593">
    <property type="entry name" value="Glyoxalase/Bleomycin resistance protein/Dihydroxybiphenyl dioxygenase"/>
    <property type="match status" value="1"/>
</dbReference>
<feature type="domain" description="VOC" evidence="1">
    <location>
        <begin position="11"/>
        <end position="125"/>
    </location>
</feature>
<protein>
    <submittedName>
        <fullName evidence="2">Glyoxalase</fullName>
    </submittedName>
</protein>
<dbReference type="InterPro" id="IPR037523">
    <property type="entry name" value="VOC_core"/>
</dbReference>